<dbReference type="EnsemblPlants" id="KEH23547">
    <property type="protein sequence ID" value="KEH23547"/>
    <property type="gene ID" value="MTR_7g087043"/>
</dbReference>
<dbReference type="HOGENOM" id="CLU_1952023_0_0_1"/>
<organism evidence="2 4">
    <name type="scientific">Medicago truncatula</name>
    <name type="common">Barrel medic</name>
    <name type="synonym">Medicago tribuloides</name>
    <dbReference type="NCBI Taxonomy" id="3880"/>
    <lineage>
        <taxon>Eukaryota</taxon>
        <taxon>Viridiplantae</taxon>
        <taxon>Streptophyta</taxon>
        <taxon>Embryophyta</taxon>
        <taxon>Tracheophyta</taxon>
        <taxon>Spermatophyta</taxon>
        <taxon>Magnoliopsida</taxon>
        <taxon>eudicotyledons</taxon>
        <taxon>Gunneridae</taxon>
        <taxon>Pentapetalae</taxon>
        <taxon>rosids</taxon>
        <taxon>fabids</taxon>
        <taxon>Fabales</taxon>
        <taxon>Fabaceae</taxon>
        <taxon>Papilionoideae</taxon>
        <taxon>50 kb inversion clade</taxon>
        <taxon>NPAAA clade</taxon>
        <taxon>Hologalegina</taxon>
        <taxon>IRL clade</taxon>
        <taxon>Trifolieae</taxon>
        <taxon>Medicago</taxon>
    </lineage>
</organism>
<name>A0A072U1K4_MEDTR</name>
<reference evidence="3" key="3">
    <citation type="submission" date="2015-04" db="UniProtKB">
        <authorList>
            <consortium name="EnsemblPlants"/>
        </authorList>
    </citation>
    <scope>IDENTIFICATION</scope>
    <source>
        <strain evidence="3">cv. Jemalong A17</strain>
    </source>
</reference>
<proteinExistence type="predicted"/>
<accession>A0A072U1K4</accession>
<dbReference type="Proteomes" id="UP000002051">
    <property type="component" value="Unassembled WGS sequence"/>
</dbReference>
<keyword evidence="1" id="KW-0472">Membrane</keyword>
<protein>
    <submittedName>
        <fullName evidence="2">Transmembrane protein, putative</fullName>
    </submittedName>
</protein>
<feature type="transmembrane region" description="Helical" evidence="1">
    <location>
        <begin position="54"/>
        <end position="75"/>
    </location>
</feature>
<evidence type="ECO:0000313" key="4">
    <source>
        <dbReference type="Proteomes" id="UP000002051"/>
    </source>
</evidence>
<keyword evidence="1" id="KW-1133">Transmembrane helix</keyword>
<evidence type="ECO:0000256" key="1">
    <source>
        <dbReference type="SAM" id="Phobius"/>
    </source>
</evidence>
<evidence type="ECO:0000313" key="3">
    <source>
        <dbReference type="EnsemblPlants" id="KEH23547"/>
    </source>
</evidence>
<dbReference type="EMBL" id="CM001223">
    <property type="protein sequence ID" value="KEH23547.1"/>
    <property type="molecule type" value="Genomic_DNA"/>
</dbReference>
<evidence type="ECO:0000313" key="2">
    <source>
        <dbReference type="EMBL" id="KEH23547.1"/>
    </source>
</evidence>
<gene>
    <name evidence="2" type="ordered locus">MTR_7g087043</name>
</gene>
<keyword evidence="1 2" id="KW-0812">Transmembrane</keyword>
<dbReference type="AlphaFoldDB" id="A0A072U1K4"/>
<feature type="transmembrane region" description="Helical" evidence="1">
    <location>
        <begin position="87"/>
        <end position="105"/>
    </location>
</feature>
<reference evidence="2 4" key="1">
    <citation type="journal article" date="2011" name="Nature">
        <title>The Medicago genome provides insight into the evolution of rhizobial symbioses.</title>
        <authorList>
            <person name="Young N.D."/>
            <person name="Debelle F."/>
            <person name="Oldroyd G.E."/>
            <person name="Geurts R."/>
            <person name="Cannon S.B."/>
            <person name="Udvardi M.K."/>
            <person name="Benedito V.A."/>
            <person name="Mayer K.F."/>
            <person name="Gouzy J."/>
            <person name="Schoof H."/>
            <person name="Van de Peer Y."/>
            <person name="Proost S."/>
            <person name="Cook D.R."/>
            <person name="Meyers B.C."/>
            <person name="Spannagl M."/>
            <person name="Cheung F."/>
            <person name="De Mita S."/>
            <person name="Krishnakumar V."/>
            <person name="Gundlach H."/>
            <person name="Zhou S."/>
            <person name="Mudge J."/>
            <person name="Bharti A.K."/>
            <person name="Murray J.D."/>
            <person name="Naoumkina M.A."/>
            <person name="Rosen B."/>
            <person name="Silverstein K.A."/>
            <person name="Tang H."/>
            <person name="Rombauts S."/>
            <person name="Zhao P.X."/>
            <person name="Zhou P."/>
            <person name="Barbe V."/>
            <person name="Bardou P."/>
            <person name="Bechner M."/>
            <person name="Bellec A."/>
            <person name="Berger A."/>
            <person name="Berges H."/>
            <person name="Bidwell S."/>
            <person name="Bisseling T."/>
            <person name="Choisne N."/>
            <person name="Couloux A."/>
            <person name="Denny R."/>
            <person name="Deshpande S."/>
            <person name="Dai X."/>
            <person name="Doyle J.J."/>
            <person name="Dudez A.M."/>
            <person name="Farmer A.D."/>
            <person name="Fouteau S."/>
            <person name="Franken C."/>
            <person name="Gibelin C."/>
            <person name="Gish J."/>
            <person name="Goldstein S."/>
            <person name="Gonzalez A.J."/>
            <person name="Green P.J."/>
            <person name="Hallab A."/>
            <person name="Hartog M."/>
            <person name="Hua A."/>
            <person name="Humphray S.J."/>
            <person name="Jeong D.H."/>
            <person name="Jing Y."/>
            <person name="Jocker A."/>
            <person name="Kenton S.M."/>
            <person name="Kim D.J."/>
            <person name="Klee K."/>
            <person name="Lai H."/>
            <person name="Lang C."/>
            <person name="Lin S."/>
            <person name="Macmil S.L."/>
            <person name="Magdelenat G."/>
            <person name="Matthews L."/>
            <person name="McCorrison J."/>
            <person name="Monaghan E.L."/>
            <person name="Mun J.H."/>
            <person name="Najar F.Z."/>
            <person name="Nicholson C."/>
            <person name="Noirot C."/>
            <person name="O'Bleness M."/>
            <person name="Paule C.R."/>
            <person name="Poulain J."/>
            <person name="Prion F."/>
            <person name="Qin B."/>
            <person name="Qu C."/>
            <person name="Retzel E.F."/>
            <person name="Riddle C."/>
            <person name="Sallet E."/>
            <person name="Samain S."/>
            <person name="Samson N."/>
            <person name="Sanders I."/>
            <person name="Saurat O."/>
            <person name="Scarpelli C."/>
            <person name="Schiex T."/>
            <person name="Segurens B."/>
            <person name="Severin A.J."/>
            <person name="Sherrier D.J."/>
            <person name="Shi R."/>
            <person name="Sims S."/>
            <person name="Singer S.R."/>
            <person name="Sinharoy S."/>
            <person name="Sterck L."/>
            <person name="Viollet A."/>
            <person name="Wang B.B."/>
            <person name="Wang K."/>
            <person name="Wang M."/>
            <person name="Wang X."/>
            <person name="Warfsmann J."/>
            <person name="Weissenbach J."/>
            <person name="White D.D."/>
            <person name="White J.D."/>
            <person name="Wiley G.B."/>
            <person name="Wincker P."/>
            <person name="Xing Y."/>
            <person name="Yang L."/>
            <person name="Yao Z."/>
            <person name="Ying F."/>
            <person name="Zhai J."/>
            <person name="Zhou L."/>
            <person name="Zuber A."/>
            <person name="Denarie J."/>
            <person name="Dixon R.A."/>
            <person name="May G.D."/>
            <person name="Schwartz D.C."/>
            <person name="Rogers J."/>
            <person name="Quetier F."/>
            <person name="Town C.D."/>
            <person name="Roe B.A."/>
        </authorList>
    </citation>
    <scope>NUCLEOTIDE SEQUENCE [LARGE SCALE GENOMIC DNA]</scope>
    <source>
        <strain evidence="2">A17</strain>
        <strain evidence="3 4">cv. Jemalong A17</strain>
    </source>
</reference>
<keyword evidence="4" id="KW-1185">Reference proteome</keyword>
<reference evidence="2 4" key="2">
    <citation type="journal article" date="2014" name="BMC Genomics">
        <title>An improved genome release (version Mt4.0) for the model legume Medicago truncatula.</title>
        <authorList>
            <person name="Tang H."/>
            <person name="Krishnakumar V."/>
            <person name="Bidwell S."/>
            <person name="Rosen B."/>
            <person name="Chan A."/>
            <person name="Zhou S."/>
            <person name="Gentzbittel L."/>
            <person name="Childs K.L."/>
            <person name="Yandell M."/>
            <person name="Gundlach H."/>
            <person name="Mayer K.F."/>
            <person name="Schwartz D.C."/>
            <person name="Town C.D."/>
        </authorList>
    </citation>
    <scope>GENOME REANNOTATION</scope>
    <source>
        <strain evidence="2">A17</strain>
        <strain evidence="3 4">cv. Jemalong A17</strain>
    </source>
</reference>
<sequence length="129" mass="14518">MGLFSSETPNMIKNSKIIWLYDKYGNCERDVLSTLHFISLFAGLVYHGTPIVLLKLSVLLFAAAALCLACSCSANQIARHACHELKLLLLRLIVPDFFILTTSYAPKHHCKGFLILHIQSLHHKFSTSY</sequence>